<dbReference type="KEGG" id="pars:DRW48_12420"/>
<evidence type="ECO:0000313" key="2">
    <source>
        <dbReference type="Proteomes" id="UP000252023"/>
    </source>
</evidence>
<organism evidence="1 2">
    <name type="scientific">Paracoccus suum</name>
    <dbReference type="NCBI Taxonomy" id="2259340"/>
    <lineage>
        <taxon>Bacteria</taxon>
        <taxon>Pseudomonadati</taxon>
        <taxon>Pseudomonadota</taxon>
        <taxon>Alphaproteobacteria</taxon>
        <taxon>Rhodobacterales</taxon>
        <taxon>Paracoccaceae</taxon>
        <taxon>Paracoccus</taxon>
    </lineage>
</organism>
<dbReference type="RefSeq" id="WP_114076701.1">
    <property type="nucleotide sequence ID" value="NZ_CP030918.1"/>
</dbReference>
<dbReference type="Proteomes" id="UP000252023">
    <property type="component" value="Chromosome"/>
</dbReference>
<gene>
    <name evidence="1" type="ORF">DRW48_12420</name>
</gene>
<proteinExistence type="predicted"/>
<protein>
    <submittedName>
        <fullName evidence="1">Uncharacterized protein</fullName>
    </submittedName>
</protein>
<dbReference type="EMBL" id="CP030918">
    <property type="protein sequence ID" value="AXC50384.1"/>
    <property type="molecule type" value="Genomic_DNA"/>
</dbReference>
<accession>A0A344PLX9</accession>
<keyword evidence="2" id="KW-1185">Reference proteome</keyword>
<evidence type="ECO:0000313" key="1">
    <source>
        <dbReference type="EMBL" id="AXC50384.1"/>
    </source>
</evidence>
<name>A0A344PLX9_9RHOB</name>
<reference evidence="2" key="1">
    <citation type="submission" date="2018-07" db="EMBL/GenBank/DDBJ databases">
        <title>Genome sequencing of Paracoccus sp. SC2-6.</title>
        <authorList>
            <person name="Heo J."/>
            <person name="Kim S.-J."/>
            <person name="Kwon S.-W."/>
        </authorList>
    </citation>
    <scope>NUCLEOTIDE SEQUENCE [LARGE SCALE GENOMIC DNA]</scope>
    <source>
        <strain evidence="2">SC2-6</strain>
    </source>
</reference>
<dbReference type="OrthoDB" id="7874522at2"/>
<dbReference type="AlphaFoldDB" id="A0A344PLX9"/>
<sequence length="230" mass="26073">MSIMSVIPLGRPVDIPDTAQPSKRLQAFCDLIAAEVAAHPFELDGRIWAMLPRKEWAVRLQVEVKTVSRLSQQAPIERLDTGRKGANGTPVRMLALRVMLPGEKPVGMSHRHMANIMRKMFESKTGRTLGNAKWGMLKGLAETWPEGHQLTIFADALGEWPFYAAGVKARIEFERDAYGTPGTVRFYRYPSVSVMRRWPNAVADAYLTRWQSKNSGKGLRQPFDYHHRNE</sequence>